<reference evidence="3 4" key="1">
    <citation type="submission" date="2020-01" db="EMBL/GenBank/DDBJ databases">
        <title>Bacteria diversity of Porities sp.</title>
        <authorList>
            <person name="Wang G."/>
        </authorList>
    </citation>
    <scope>NUCLEOTIDE SEQUENCE [LARGE SCALE GENOMIC DNA]</scope>
    <source>
        <strain evidence="3 4">R33</strain>
    </source>
</reference>
<dbReference type="NCBIfam" id="NF005559">
    <property type="entry name" value="PRK07231.1"/>
    <property type="match status" value="1"/>
</dbReference>
<comment type="caution">
    <text evidence="3">The sequence shown here is derived from an EMBL/GenBank/DDBJ whole genome shotgun (WGS) entry which is preliminary data.</text>
</comment>
<evidence type="ECO:0000256" key="2">
    <source>
        <dbReference type="ARBA" id="ARBA00023002"/>
    </source>
</evidence>
<dbReference type="InterPro" id="IPR036291">
    <property type="entry name" value="NAD(P)-bd_dom_sf"/>
</dbReference>
<dbReference type="GO" id="GO:0047936">
    <property type="term" value="F:glucose 1-dehydrogenase [NAD(P)+] activity"/>
    <property type="evidence" value="ECO:0007669"/>
    <property type="project" value="UniProtKB-EC"/>
</dbReference>
<dbReference type="PRINTS" id="PR00080">
    <property type="entry name" value="SDRFAMILY"/>
</dbReference>
<protein>
    <submittedName>
        <fullName evidence="3">Glucose 1-dehydrogenase</fullName>
        <ecNumber evidence="3">1.1.1.47</ecNumber>
    </submittedName>
</protein>
<name>A0A6L9E8E1_9FLAO</name>
<comment type="similarity">
    <text evidence="1">Belongs to the short-chain dehydrogenases/reductases (SDR) family.</text>
</comment>
<gene>
    <name evidence="3" type="ORF">GTQ38_03360</name>
</gene>
<dbReference type="EMBL" id="WXYO01000001">
    <property type="protein sequence ID" value="NAS11025.1"/>
    <property type="molecule type" value="Genomic_DNA"/>
</dbReference>
<dbReference type="PRINTS" id="PR00081">
    <property type="entry name" value="GDHRDH"/>
</dbReference>
<dbReference type="CDD" id="cd05233">
    <property type="entry name" value="SDR_c"/>
    <property type="match status" value="1"/>
</dbReference>
<dbReference type="FunFam" id="3.40.50.720:FF:000084">
    <property type="entry name" value="Short-chain dehydrogenase reductase"/>
    <property type="match status" value="1"/>
</dbReference>
<dbReference type="InterPro" id="IPR002347">
    <property type="entry name" value="SDR_fam"/>
</dbReference>
<dbReference type="Proteomes" id="UP000475249">
    <property type="component" value="Unassembled WGS sequence"/>
</dbReference>
<dbReference type="Gene3D" id="3.40.50.720">
    <property type="entry name" value="NAD(P)-binding Rossmann-like Domain"/>
    <property type="match status" value="1"/>
</dbReference>
<dbReference type="PANTHER" id="PTHR24321:SF8">
    <property type="entry name" value="ESTRADIOL 17-BETA-DEHYDROGENASE 8-RELATED"/>
    <property type="match status" value="1"/>
</dbReference>
<dbReference type="EC" id="1.1.1.47" evidence="3"/>
<dbReference type="AlphaFoldDB" id="A0A6L9E8E1"/>
<sequence length="259" mass="28080">MYSGLQDKVAIVTGAGTGIGFAIVDQLLGQGVHVVLNDIDAEQGERSVQALRERSKGKCLFFGGDAGNLKVIEELVAFTLSNFKRIDFVIPNAGMTLFGDFFEFTEENFQRVVNLNLQGAFFLVQKTVPVMKQQNEGGRIVLMSSITGIKSYPNLTAYSMTKAALRMMARNLVLALAPHEITINVIAPGATLTERTELEEPDYAGAWAKLVPRGVVGKPEDIANTCLFLLSKEAAHINGQTIVVDGGWTVVGRYPGDLD</sequence>
<keyword evidence="4" id="KW-1185">Reference proteome</keyword>
<keyword evidence="2 3" id="KW-0560">Oxidoreductase</keyword>
<dbReference type="Pfam" id="PF13561">
    <property type="entry name" value="adh_short_C2"/>
    <property type="match status" value="1"/>
</dbReference>
<proteinExistence type="inferred from homology"/>
<dbReference type="PANTHER" id="PTHR24321">
    <property type="entry name" value="DEHYDROGENASES, SHORT CHAIN"/>
    <property type="match status" value="1"/>
</dbReference>
<organism evidence="3 4">
    <name type="scientific">Poritiphilus flavus</name>
    <dbReference type="NCBI Taxonomy" id="2697053"/>
    <lineage>
        <taxon>Bacteria</taxon>
        <taxon>Pseudomonadati</taxon>
        <taxon>Bacteroidota</taxon>
        <taxon>Flavobacteriia</taxon>
        <taxon>Flavobacteriales</taxon>
        <taxon>Flavobacteriaceae</taxon>
        <taxon>Poritiphilus</taxon>
    </lineage>
</organism>
<dbReference type="SUPFAM" id="SSF51735">
    <property type="entry name" value="NAD(P)-binding Rossmann-fold domains"/>
    <property type="match status" value="1"/>
</dbReference>
<evidence type="ECO:0000313" key="3">
    <source>
        <dbReference type="EMBL" id="NAS11025.1"/>
    </source>
</evidence>
<evidence type="ECO:0000313" key="4">
    <source>
        <dbReference type="Proteomes" id="UP000475249"/>
    </source>
</evidence>
<accession>A0A6L9E8E1</accession>
<evidence type="ECO:0000256" key="1">
    <source>
        <dbReference type="ARBA" id="ARBA00006484"/>
    </source>
</evidence>